<gene>
    <name evidence="1" type="ORF">CRG98_025634</name>
</gene>
<reference evidence="1 2" key="1">
    <citation type="submission" date="2017-11" db="EMBL/GenBank/DDBJ databases">
        <title>De-novo sequencing of pomegranate (Punica granatum L.) genome.</title>
        <authorList>
            <person name="Akparov Z."/>
            <person name="Amiraslanov A."/>
            <person name="Hajiyeva S."/>
            <person name="Abbasov M."/>
            <person name="Kaur K."/>
            <person name="Hamwieh A."/>
            <person name="Solovyev V."/>
            <person name="Salamov A."/>
            <person name="Braich B."/>
            <person name="Kosarev P."/>
            <person name="Mahmoud A."/>
            <person name="Hajiyev E."/>
            <person name="Babayeva S."/>
            <person name="Izzatullayeva V."/>
            <person name="Mammadov A."/>
            <person name="Mammadov A."/>
            <person name="Sharifova S."/>
            <person name="Ojaghi J."/>
            <person name="Eynullazada K."/>
            <person name="Bayramov B."/>
            <person name="Abdulazimova A."/>
            <person name="Shahmuradov I."/>
        </authorList>
    </citation>
    <scope>NUCLEOTIDE SEQUENCE [LARGE SCALE GENOMIC DNA]</scope>
    <source>
        <strain evidence="2">cv. AG2017</strain>
        <tissue evidence="1">Leaf</tissue>
    </source>
</reference>
<dbReference type="EMBL" id="PGOL01001819">
    <property type="protein sequence ID" value="PKI53972.1"/>
    <property type="molecule type" value="Genomic_DNA"/>
</dbReference>
<proteinExistence type="predicted"/>
<comment type="caution">
    <text evidence="1">The sequence shown here is derived from an EMBL/GenBank/DDBJ whole genome shotgun (WGS) entry which is preliminary data.</text>
</comment>
<keyword evidence="2" id="KW-1185">Reference proteome</keyword>
<organism evidence="1 2">
    <name type="scientific">Punica granatum</name>
    <name type="common">Pomegranate</name>
    <dbReference type="NCBI Taxonomy" id="22663"/>
    <lineage>
        <taxon>Eukaryota</taxon>
        <taxon>Viridiplantae</taxon>
        <taxon>Streptophyta</taxon>
        <taxon>Embryophyta</taxon>
        <taxon>Tracheophyta</taxon>
        <taxon>Spermatophyta</taxon>
        <taxon>Magnoliopsida</taxon>
        <taxon>eudicotyledons</taxon>
        <taxon>Gunneridae</taxon>
        <taxon>Pentapetalae</taxon>
        <taxon>rosids</taxon>
        <taxon>malvids</taxon>
        <taxon>Myrtales</taxon>
        <taxon>Lythraceae</taxon>
        <taxon>Punica</taxon>
    </lineage>
</organism>
<name>A0A2I0JCL4_PUNGR</name>
<dbReference type="AlphaFoldDB" id="A0A2I0JCL4"/>
<dbReference type="Proteomes" id="UP000233551">
    <property type="component" value="Unassembled WGS sequence"/>
</dbReference>
<sequence>MRAWSLVAVDVAPSSMVLQNRTFERKERNINVKPTSLCARWPLESGVGPSEGKNGCVNLSQPALKLSVEPNLKKMRSSSHFTTSNLSYKVKRPNGLSQDGFYITMAPYHLEDDLGKCPVYEVRRVGEQDGPKDEQEEPVAGVTLV</sequence>
<evidence type="ECO:0000313" key="2">
    <source>
        <dbReference type="Proteomes" id="UP000233551"/>
    </source>
</evidence>
<protein>
    <submittedName>
        <fullName evidence="1">Uncharacterized protein</fullName>
    </submittedName>
</protein>
<evidence type="ECO:0000313" key="1">
    <source>
        <dbReference type="EMBL" id="PKI53972.1"/>
    </source>
</evidence>
<accession>A0A2I0JCL4</accession>